<feature type="domain" description="Hydantoinase B/oxoprolinase" evidence="1">
    <location>
        <begin position="42"/>
        <end position="274"/>
    </location>
</feature>
<gene>
    <name evidence="2" type="ORF">GBAR_LOCUS806</name>
</gene>
<reference evidence="2" key="1">
    <citation type="submission" date="2023-03" db="EMBL/GenBank/DDBJ databases">
        <authorList>
            <person name="Steffen K."/>
            <person name="Cardenas P."/>
        </authorList>
    </citation>
    <scope>NUCLEOTIDE SEQUENCE</scope>
</reference>
<keyword evidence="3" id="KW-1185">Reference proteome</keyword>
<organism evidence="2 3">
    <name type="scientific">Geodia barretti</name>
    <name type="common">Barrett's horny sponge</name>
    <dbReference type="NCBI Taxonomy" id="519541"/>
    <lineage>
        <taxon>Eukaryota</taxon>
        <taxon>Metazoa</taxon>
        <taxon>Porifera</taxon>
        <taxon>Demospongiae</taxon>
        <taxon>Heteroscleromorpha</taxon>
        <taxon>Tetractinellida</taxon>
        <taxon>Astrophorina</taxon>
        <taxon>Geodiidae</taxon>
        <taxon>Geodia</taxon>
    </lineage>
</organism>
<dbReference type="EMBL" id="CASHTH010000127">
    <property type="protein sequence ID" value="CAI7991706.1"/>
    <property type="molecule type" value="Genomic_DNA"/>
</dbReference>
<evidence type="ECO:0000313" key="2">
    <source>
        <dbReference type="EMBL" id="CAI7991706.1"/>
    </source>
</evidence>
<proteinExistence type="predicted"/>
<evidence type="ECO:0000259" key="1">
    <source>
        <dbReference type="Pfam" id="PF02538"/>
    </source>
</evidence>
<comment type="caution">
    <text evidence="2">The sequence shown here is derived from an EMBL/GenBank/DDBJ whole genome shotgun (WGS) entry which is preliminary data.</text>
</comment>
<evidence type="ECO:0000313" key="3">
    <source>
        <dbReference type="Proteomes" id="UP001174909"/>
    </source>
</evidence>
<dbReference type="GO" id="GO:0003824">
    <property type="term" value="F:catalytic activity"/>
    <property type="evidence" value="ECO:0007669"/>
    <property type="project" value="InterPro"/>
</dbReference>
<dbReference type="Pfam" id="PF02538">
    <property type="entry name" value="Hydantoinase_B"/>
    <property type="match status" value="1"/>
</dbReference>
<name>A0AA35QTP6_GEOBA</name>
<sequence>MRGFPSICAITRKPLSCGRFHRSQGVRALRLHGRRVQHGRPQGPPNAGSYRRIDVLLGEGTVCGIPRHPTSTSVATTNLGDRVTCAVQRALADIGDGIGMADGGAAIPATGAVISGSDPRHGGAPFCNEVILLGGSGPGTPHTDGWLTMLTMGNAGMPLVDSIEVDEIHHPMLVTERRLIPDTEGEGRFRGGPGFRVEYGPVDCDMELGYVCDGSLNPAKGARGGGEGCPARHYKRIEGQGELVEVPDTSAQYVLKRGETVISYTPGGGGYGPPLERDPERVQKDVTEGWITHERARDVYGRDHRFERFGRRGRYRGAPGRHGWLNGRAWPRRRQAVTVARNPG</sequence>
<dbReference type="Proteomes" id="UP001174909">
    <property type="component" value="Unassembled WGS sequence"/>
</dbReference>
<dbReference type="AlphaFoldDB" id="A0AA35QTP6"/>
<protein>
    <submittedName>
        <fullName evidence="2">D-/L-hydantoinase subunit B</fullName>
    </submittedName>
</protein>
<accession>A0AA35QTP6</accession>
<dbReference type="InterPro" id="IPR003692">
    <property type="entry name" value="Hydantoinase_B"/>
</dbReference>